<protein>
    <submittedName>
        <fullName evidence="7">Amino acid permease</fullName>
    </submittedName>
</protein>
<keyword evidence="8" id="KW-1185">Reference proteome</keyword>
<dbReference type="Proteomes" id="UP001501822">
    <property type="component" value="Unassembled WGS sequence"/>
</dbReference>
<evidence type="ECO:0000256" key="4">
    <source>
        <dbReference type="ARBA" id="ARBA00022989"/>
    </source>
</evidence>
<feature type="transmembrane region" description="Helical" evidence="6">
    <location>
        <begin position="69"/>
        <end position="88"/>
    </location>
</feature>
<dbReference type="PANTHER" id="PTHR43243">
    <property type="entry name" value="INNER MEMBRANE TRANSPORTER YGJI-RELATED"/>
    <property type="match status" value="1"/>
</dbReference>
<evidence type="ECO:0000256" key="6">
    <source>
        <dbReference type="SAM" id="Phobius"/>
    </source>
</evidence>
<sequence>MSAQASFRNNVLRRLPVEETAGPHYGGRHRLSLIYQTRDLIVLGLGVMVGAGIFKIAGEQAATTAGPAVVVSFVIAGLACLLSALSYAELSSTMPVAGSAYSFAYVAFGEIWAWVIGWALLLELQLAAAVVGRAWSLYATRLIADVGTLSGVSAIHVPSAIEGVAGHETGFDLFSLLILAVLALVVAIGARLSLYALWFMVLAKVIAIGLVIAGGLLFFHPANLRPFVPPARPLPASGGDRTVLDLVTGGAPHAFGLFGVFAATSAIAFAYIGFDLIATAAEETRDAPRRVPAGMIVSLLIAIALYIGVAVAMVGMVPYGRLNPATPLTSAFTAVGKDGMALVIDVGAVVGLATVILVVMVAQTRVLFAMARDGLLPAPLAVISGRYKVPTRAALLVGGTAIALSQVDVWTFGKVSVLTLQQMIVIGTLFAFLFVSAGVPVLRRARPDLPRGFRVPGVPVTPVLAIAATGWLMLNLRLRTWEYFGIWMAFGLVVYLLYGRTNSRLRHLLDGRPVHDHGRHRR</sequence>
<evidence type="ECO:0000313" key="8">
    <source>
        <dbReference type="Proteomes" id="UP001501822"/>
    </source>
</evidence>
<feature type="transmembrane region" description="Helical" evidence="6">
    <location>
        <begin position="295"/>
        <end position="319"/>
    </location>
</feature>
<evidence type="ECO:0000313" key="7">
    <source>
        <dbReference type="EMBL" id="GAA0357874.1"/>
    </source>
</evidence>
<feature type="transmembrane region" description="Helical" evidence="6">
    <location>
        <begin position="424"/>
        <end position="443"/>
    </location>
</feature>
<keyword evidence="3 6" id="KW-0812">Transmembrane</keyword>
<keyword evidence="4 6" id="KW-1133">Transmembrane helix</keyword>
<accession>A0ABP3H0E2</accession>
<reference evidence="8" key="1">
    <citation type="journal article" date="2019" name="Int. J. Syst. Evol. Microbiol.">
        <title>The Global Catalogue of Microorganisms (GCM) 10K type strain sequencing project: providing services to taxonomists for standard genome sequencing and annotation.</title>
        <authorList>
            <consortium name="The Broad Institute Genomics Platform"/>
            <consortium name="The Broad Institute Genome Sequencing Center for Infectious Disease"/>
            <person name="Wu L."/>
            <person name="Ma J."/>
        </authorList>
    </citation>
    <scope>NUCLEOTIDE SEQUENCE [LARGE SCALE GENOMIC DNA]</scope>
    <source>
        <strain evidence="8">JCM 3146</strain>
    </source>
</reference>
<dbReference type="PANTHER" id="PTHR43243:SF4">
    <property type="entry name" value="CATIONIC AMINO ACID TRANSPORTER 4"/>
    <property type="match status" value="1"/>
</dbReference>
<evidence type="ECO:0000256" key="5">
    <source>
        <dbReference type="ARBA" id="ARBA00023136"/>
    </source>
</evidence>
<dbReference type="InterPro" id="IPR002293">
    <property type="entry name" value="AA/rel_permease1"/>
</dbReference>
<evidence type="ECO:0000256" key="2">
    <source>
        <dbReference type="ARBA" id="ARBA00022448"/>
    </source>
</evidence>
<feature type="transmembrane region" description="Helical" evidence="6">
    <location>
        <begin position="393"/>
        <end position="412"/>
    </location>
</feature>
<keyword evidence="5 6" id="KW-0472">Membrane</keyword>
<comment type="subcellular location">
    <subcellularLocation>
        <location evidence="1">Membrane</location>
        <topology evidence="1">Multi-pass membrane protein</topology>
    </subcellularLocation>
</comment>
<feature type="transmembrane region" description="Helical" evidence="6">
    <location>
        <begin position="480"/>
        <end position="498"/>
    </location>
</feature>
<dbReference type="EMBL" id="BAAABM010000049">
    <property type="protein sequence ID" value="GAA0357874.1"/>
    <property type="molecule type" value="Genomic_DNA"/>
</dbReference>
<dbReference type="Gene3D" id="1.20.1740.10">
    <property type="entry name" value="Amino acid/polyamine transporter I"/>
    <property type="match status" value="1"/>
</dbReference>
<evidence type="ECO:0000256" key="3">
    <source>
        <dbReference type="ARBA" id="ARBA00022692"/>
    </source>
</evidence>
<feature type="transmembrane region" description="Helical" evidence="6">
    <location>
        <begin position="339"/>
        <end position="362"/>
    </location>
</feature>
<name>A0ABP3H0E2_9ACTN</name>
<comment type="caution">
    <text evidence="7">The sequence shown here is derived from an EMBL/GenBank/DDBJ whole genome shotgun (WGS) entry which is preliminary data.</text>
</comment>
<organism evidence="7 8">
    <name type="scientific">Actinoallomurus spadix</name>
    <dbReference type="NCBI Taxonomy" id="79912"/>
    <lineage>
        <taxon>Bacteria</taxon>
        <taxon>Bacillati</taxon>
        <taxon>Actinomycetota</taxon>
        <taxon>Actinomycetes</taxon>
        <taxon>Streptosporangiales</taxon>
        <taxon>Thermomonosporaceae</taxon>
        <taxon>Actinoallomurus</taxon>
    </lineage>
</organism>
<feature type="transmembrane region" description="Helical" evidence="6">
    <location>
        <begin position="455"/>
        <end position="474"/>
    </location>
</feature>
<proteinExistence type="predicted"/>
<feature type="transmembrane region" description="Helical" evidence="6">
    <location>
        <begin position="254"/>
        <end position="274"/>
    </location>
</feature>
<dbReference type="RefSeq" id="WP_252810131.1">
    <property type="nucleotide sequence ID" value="NZ_BAAABM010000049.1"/>
</dbReference>
<feature type="transmembrane region" description="Helical" evidence="6">
    <location>
        <begin position="100"/>
        <end position="121"/>
    </location>
</feature>
<evidence type="ECO:0000256" key="1">
    <source>
        <dbReference type="ARBA" id="ARBA00004141"/>
    </source>
</evidence>
<feature type="transmembrane region" description="Helical" evidence="6">
    <location>
        <begin position="173"/>
        <end position="190"/>
    </location>
</feature>
<keyword evidence="2" id="KW-0813">Transport</keyword>
<dbReference type="PIRSF" id="PIRSF006060">
    <property type="entry name" value="AA_transporter"/>
    <property type="match status" value="1"/>
</dbReference>
<feature type="transmembrane region" description="Helical" evidence="6">
    <location>
        <begin position="40"/>
        <end position="57"/>
    </location>
</feature>
<dbReference type="Pfam" id="PF13520">
    <property type="entry name" value="AA_permease_2"/>
    <property type="match status" value="1"/>
</dbReference>
<feature type="transmembrane region" description="Helical" evidence="6">
    <location>
        <begin position="197"/>
        <end position="219"/>
    </location>
</feature>
<gene>
    <name evidence="7" type="ORF">GCM10010151_54470</name>
</gene>